<sequence>MSTTRSPFGFRLEPSTQTSRQHPTSGYLLAHVPVTMSDDDKTLSETIIEGATAMEKCKVMEPIAAEVKSLVNEYGEVIDGIGTVFAVVDVFWNIYSSMEKAEDPAQQQAMVQQITRAGALPCVVALSSPLLLSPLLLPLHCSIPPSLFPPLSLAPSLSPRQCEQGKPGPIDGPAADASCGGETVDGMITRATAEIKHHTNQKEVSAAVIAVNAVMILYRNLQGVVRCKFTMDKWRRGMTKAVVDEAMYEMTRLVGVWVLVVRGFERMSDLSYSPGIVHFHVGGHGRPEFTKSGTQDLRTRLGT</sequence>
<comment type="caution">
    <text evidence="2">The sequence shown here is derived from an EMBL/GenBank/DDBJ whole genome shotgun (WGS) entry which is preliminary data.</text>
</comment>
<evidence type="ECO:0000256" key="1">
    <source>
        <dbReference type="SAM" id="MobiDB-lite"/>
    </source>
</evidence>
<accession>A0A151GDQ8</accession>
<dbReference type="AlphaFoldDB" id="A0A151GDQ8"/>
<feature type="region of interest" description="Disordered" evidence="1">
    <location>
        <begin position="1"/>
        <end position="24"/>
    </location>
</feature>
<evidence type="ECO:0000313" key="3">
    <source>
        <dbReference type="Proteomes" id="UP000076580"/>
    </source>
</evidence>
<dbReference type="RefSeq" id="XP_040654577.1">
    <property type="nucleotide sequence ID" value="XM_040804473.1"/>
</dbReference>
<dbReference type="EMBL" id="LAYC01000003">
    <property type="protein sequence ID" value="KYK55225.1"/>
    <property type="molecule type" value="Genomic_DNA"/>
</dbReference>
<name>A0A151GDQ8_DRECN</name>
<evidence type="ECO:0000313" key="2">
    <source>
        <dbReference type="EMBL" id="KYK55225.1"/>
    </source>
</evidence>
<gene>
    <name evidence="2" type="ORF">DCS_07187</name>
</gene>
<protein>
    <submittedName>
        <fullName evidence="2">Uncharacterized protein</fullName>
    </submittedName>
</protein>
<feature type="compositionally biased region" description="Polar residues" evidence="1">
    <location>
        <begin position="14"/>
        <end position="24"/>
    </location>
</feature>
<reference evidence="2 3" key="1">
    <citation type="journal article" date="2016" name="Sci. Rep.">
        <title>Insights into Adaptations to a Near-Obligate Nematode Endoparasitic Lifestyle from the Finished Genome of Drechmeria coniospora.</title>
        <authorList>
            <person name="Zhang L."/>
            <person name="Zhou Z."/>
            <person name="Guo Q."/>
            <person name="Fokkens L."/>
            <person name="Miskei M."/>
            <person name="Pocsi I."/>
            <person name="Zhang W."/>
            <person name="Chen M."/>
            <person name="Wang L."/>
            <person name="Sun Y."/>
            <person name="Donzelli B.G."/>
            <person name="Gibson D.M."/>
            <person name="Nelson D.R."/>
            <person name="Luo J.G."/>
            <person name="Rep M."/>
            <person name="Liu H."/>
            <person name="Yang S."/>
            <person name="Wang J."/>
            <person name="Krasnoff S.B."/>
            <person name="Xu Y."/>
            <person name="Molnar I."/>
            <person name="Lin M."/>
        </authorList>
    </citation>
    <scope>NUCLEOTIDE SEQUENCE [LARGE SCALE GENOMIC DNA]</scope>
    <source>
        <strain evidence="2 3">ARSEF 6962</strain>
    </source>
</reference>
<dbReference type="InParanoid" id="A0A151GDQ8"/>
<organism evidence="2 3">
    <name type="scientific">Drechmeria coniospora</name>
    <name type="common">Nematophagous fungus</name>
    <name type="synonym">Meria coniospora</name>
    <dbReference type="NCBI Taxonomy" id="98403"/>
    <lineage>
        <taxon>Eukaryota</taxon>
        <taxon>Fungi</taxon>
        <taxon>Dikarya</taxon>
        <taxon>Ascomycota</taxon>
        <taxon>Pezizomycotina</taxon>
        <taxon>Sordariomycetes</taxon>
        <taxon>Hypocreomycetidae</taxon>
        <taxon>Hypocreales</taxon>
        <taxon>Ophiocordycipitaceae</taxon>
        <taxon>Drechmeria</taxon>
    </lineage>
</organism>
<keyword evidence="3" id="KW-1185">Reference proteome</keyword>
<proteinExistence type="predicted"/>
<dbReference type="GeneID" id="63719830"/>
<dbReference type="Proteomes" id="UP000076580">
    <property type="component" value="Chromosome 03"/>
</dbReference>